<feature type="compositionally biased region" description="Low complexity" evidence="1">
    <location>
        <begin position="568"/>
        <end position="581"/>
    </location>
</feature>
<protein>
    <submittedName>
        <fullName evidence="3">Uncharacterized protein</fullName>
    </submittedName>
</protein>
<evidence type="ECO:0000313" key="4">
    <source>
        <dbReference type="Proteomes" id="UP001172457"/>
    </source>
</evidence>
<evidence type="ECO:0000313" key="3">
    <source>
        <dbReference type="EMBL" id="KAJ9545026.1"/>
    </source>
</evidence>
<feature type="compositionally biased region" description="Polar residues" evidence="1">
    <location>
        <begin position="411"/>
        <end position="426"/>
    </location>
</feature>
<accession>A0AA38T036</accession>
<organism evidence="3 4">
    <name type="scientific">Centaurea solstitialis</name>
    <name type="common">yellow star-thistle</name>
    <dbReference type="NCBI Taxonomy" id="347529"/>
    <lineage>
        <taxon>Eukaryota</taxon>
        <taxon>Viridiplantae</taxon>
        <taxon>Streptophyta</taxon>
        <taxon>Embryophyta</taxon>
        <taxon>Tracheophyta</taxon>
        <taxon>Spermatophyta</taxon>
        <taxon>Magnoliopsida</taxon>
        <taxon>eudicotyledons</taxon>
        <taxon>Gunneridae</taxon>
        <taxon>Pentapetalae</taxon>
        <taxon>asterids</taxon>
        <taxon>campanulids</taxon>
        <taxon>Asterales</taxon>
        <taxon>Asteraceae</taxon>
        <taxon>Carduoideae</taxon>
        <taxon>Cardueae</taxon>
        <taxon>Centaureinae</taxon>
        <taxon>Centaurea</taxon>
    </lineage>
</organism>
<keyword evidence="2" id="KW-1133">Transmembrane helix</keyword>
<feature type="compositionally biased region" description="Low complexity" evidence="1">
    <location>
        <begin position="391"/>
        <end position="404"/>
    </location>
</feature>
<feature type="region of interest" description="Disordered" evidence="1">
    <location>
        <begin position="568"/>
        <end position="600"/>
    </location>
</feature>
<reference evidence="3" key="1">
    <citation type="submission" date="2023-03" db="EMBL/GenBank/DDBJ databases">
        <title>Chromosome-scale reference genome and RAD-based genetic map of yellow starthistle (Centaurea solstitialis) reveal putative structural variation and QTLs associated with invader traits.</title>
        <authorList>
            <person name="Reatini B."/>
            <person name="Cang F.A."/>
            <person name="Jiang Q."/>
            <person name="Mckibben M.T.W."/>
            <person name="Barker M.S."/>
            <person name="Rieseberg L.H."/>
            <person name="Dlugosch K.M."/>
        </authorList>
    </citation>
    <scope>NUCLEOTIDE SEQUENCE</scope>
    <source>
        <strain evidence="3">CAN-66</strain>
        <tissue evidence="3">Leaf</tissue>
    </source>
</reference>
<proteinExistence type="predicted"/>
<feature type="compositionally biased region" description="Low complexity" evidence="1">
    <location>
        <begin position="333"/>
        <end position="344"/>
    </location>
</feature>
<keyword evidence="2" id="KW-0472">Membrane</keyword>
<dbReference type="EMBL" id="JARYMX010000006">
    <property type="protein sequence ID" value="KAJ9545026.1"/>
    <property type="molecule type" value="Genomic_DNA"/>
</dbReference>
<keyword evidence="4" id="KW-1185">Reference proteome</keyword>
<sequence>MSKEIISIGSETRPRVLVVGEYQQWKRRMINFLDLLNDKLMVSITEGPIRPTVTVAEVARNEITPYLPAYEVEKPYDMFSHEQRARAAIDKRALTLLTLAIIAKIYITNIICIYIACFGFKGKSGPRYIGPIEILERVGAVAYRYFVGGTDVVTLPWWLQSPWRPRGRDKALEGQKENAMNAYERFCAREGETLTDTYNRLNICVNDLRRLGLEKNKYEVNVKFLKRLNKLWQSVTISIQVSQNLGQLGLHDLYSMMLPHEETLFGKTKKKIDPPTLALMANRGSSSHDNYTVEEPVVLDEGLTEEKMFQLENSFALMAKFRGNPQLFNRVRQGGQSSQGGYQSRENFQRNDQGRSNNYQQRDSSGYNPSRILSRSWTRGYQGGGYNQRWNNQSGPNSNNQNQKSNDEGRQYNNTGGTEPPQQNKLPSLEAPPAANQNRNLARVPTYYNCGTPGHYTSERKIKLKDSAYFEKKAAMMKKKELGKVLMLTRKTRSWSQRTQMMKALLPCKVTASWQTLRNPAYLVPQTTQQREKLRMELESGIRESILENKLLDLQRSHDEIENGKAVSFTTSPANSSTSSPPSSPVANGPIFTPASNPENTFSSWEGIKARTPKVATPPINYANLNFSYDSREIDTSMDADVI</sequence>
<dbReference type="AlphaFoldDB" id="A0AA38T036"/>
<comment type="caution">
    <text evidence="3">The sequence shown here is derived from an EMBL/GenBank/DDBJ whole genome shotgun (WGS) entry which is preliminary data.</text>
</comment>
<evidence type="ECO:0000256" key="2">
    <source>
        <dbReference type="SAM" id="Phobius"/>
    </source>
</evidence>
<feature type="transmembrane region" description="Helical" evidence="2">
    <location>
        <begin position="93"/>
        <end position="116"/>
    </location>
</feature>
<keyword evidence="2" id="KW-0812">Transmembrane</keyword>
<name>A0AA38T036_9ASTR</name>
<feature type="compositionally biased region" description="Polar residues" evidence="1">
    <location>
        <begin position="354"/>
        <end position="379"/>
    </location>
</feature>
<feature type="region of interest" description="Disordered" evidence="1">
    <location>
        <begin position="330"/>
        <end position="433"/>
    </location>
</feature>
<gene>
    <name evidence="3" type="ORF">OSB04_024733</name>
</gene>
<dbReference type="Proteomes" id="UP001172457">
    <property type="component" value="Chromosome 6"/>
</dbReference>
<evidence type="ECO:0000256" key="1">
    <source>
        <dbReference type="SAM" id="MobiDB-lite"/>
    </source>
</evidence>